<feature type="domain" description="CHASE2" evidence="2">
    <location>
        <begin position="33"/>
        <end position="359"/>
    </location>
</feature>
<evidence type="ECO:0000313" key="4">
    <source>
        <dbReference type="Proteomes" id="UP000078356"/>
    </source>
</evidence>
<dbReference type="Proteomes" id="UP000078356">
    <property type="component" value="Unassembled WGS sequence"/>
</dbReference>
<evidence type="ECO:0000256" key="1">
    <source>
        <dbReference type="SAM" id="Phobius"/>
    </source>
</evidence>
<organism evidence="3 4">
    <name type="scientific">Pseudomonas oryzihabitans</name>
    <dbReference type="NCBI Taxonomy" id="47885"/>
    <lineage>
        <taxon>Bacteria</taxon>
        <taxon>Pseudomonadati</taxon>
        <taxon>Pseudomonadota</taxon>
        <taxon>Gammaproteobacteria</taxon>
        <taxon>Pseudomonadales</taxon>
        <taxon>Pseudomonadaceae</taxon>
        <taxon>Pseudomonas</taxon>
    </lineage>
</organism>
<dbReference type="SMART" id="SM01080">
    <property type="entry name" value="CHASE2"/>
    <property type="match status" value="1"/>
</dbReference>
<dbReference type="RefSeq" id="WP_197480227.1">
    <property type="nucleotide sequence ID" value="NZ_LWCR01000001.1"/>
</dbReference>
<accession>A0A178LM62</accession>
<evidence type="ECO:0000313" key="3">
    <source>
        <dbReference type="EMBL" id="OAN32271.1"/>
    </source>
</evidence>
<keyword evidence="1" id="KW-0472">Membrane</keyword>
<gene>
    <name evidence="3" type="ORF">A4V15_00790</name>
</gene>
<feature type="transmembrane region" description="Helical" evidence="1">
    <location>
        <begin position="343"/>
        <end position="361"/>
    </location>
</feature>
<dbReference type="EMBL" id="LWCR01000001">
    <property type="protein sequence ID" value="OAN32271.1"/>
    <property type="molecule type" value="Genomic_DNA"/>
</dbReference>
<dbReference type="PROSITE" id="PS51257">
    <property type="entry name" value="PROKAR_LIPOPROTEIN"/>
    <property type="match status" value="1"/>
</dbReference>
<evidence type="ECO:0000259" key="2">
    <source>
        <dbReference type="SMART" id="SM01080"/>
    </source>
</evidence>
<protein>
    <recommendedName>
        <fullName evidence="2">CHASE2 domain-containing protein</fullName>
    </recommendedName>
</protein>
<reference evidence="3 4" key="1">
    <citation type="submission" date="2016-04" db="EMBL/GenBank/DDBJ databases">
        <title>Draft Genome Sequences of Staphylococcus capitis Strain H36, S. capitis Strain H65, S. cohnii Strain H62, S. hominis Strain H69, Mycobacterium iranicum Strain H39, Plantibacter sp. Strain H53, Pseudomonas oryzihabitans Strain H72, and Microbacterium sp. Strain H83, isolated from residential settings.</title>
        <authorList>
            <person name="Lymperopoulou D."/>
            <person name="Adams R.I."/>
            <person name="Lindow S."/>
            <person name="Coil D.A."/>
            <person name="Jospin G."/>
            <person name="Eisen J.A."/>
        </authorList>
    </citation>
    <scope>NUCLEOTIDE SEQUENCE [LARGE SCALE GENOMIC DNA]</scope>
    <source>
        <strain evidence="3 4">H72</strain>
    </source>
</reference>
<dbReference type="AlphaFoldDB" id="A0A178LM62"/>
<proteinExistence type="predicted"/>
<keyword evidence="1" id="KW-1133">Transmembrane helix</keyword>
<sequence>MTRLRRGLLLGVLGLLILACDPLGLSSATDKASEQFFNRLLSAFYSDRGQQQIVLLLLDDAFLLRHDLHWPLPYQEQAKVLARLLHYRPQAVFVDLLYSHDHSRANETPQVLANVFARYAQQDIPVLLASTGQTLPQTNQADTLSELAKVTKPAIIQWDDQGDRYPLTVTGSDGQPLPTPAQALYQEYCQRQTCELREMAADAPPIAVQWGLHTASQQPLLSNSQHCQLRSSALAETFQMVLTALFWRFSTPATLPCPYTLTLNAAELETTLPEERALLRSVLQGRLVLVGADITGAADRIHSPVHGQIPAVYQHAMALDNLITLQADYYRDPPSLGDTSLDVISIVSLVFAAAILAIVLVREQGWFTRLYLRTVLVILLLAAMAVCYLLSLTPLNVVGLGLLSLTLFRNHLEARAETREHIRQGEQS</sequence>
<name>A0A178LM62_9PSED</name>
<comment type="caution">
    <text evidence="3">The sequence shown here is derived from an EMBL/GenBank/DDBJ whole genome shotgun (WGS) entry which is preliminary data.</text>
</comment>
<dbReference type="InterPro" id="IPR007890">
    <property type="entry name" value="CHASE2"/>
</dbReference>
<keyword evidence="1" id="KW-0812">Transmembrane</keyword>
<dbReference type="Pfam" id="PF05226">
    <property type="entry name" value="CHASE2"/>
    <property type="match status" value="1"/>
</dbReference>
<feature type="transmembrane region" description="Helical" evidence="1">
    <location>
        <begin position="370"/>
        <end position="391"/>
    </location>
</feature>